<gene>
    <name evidence="1" type="ORF">L5515_016507</name>
</gene>
<keyword evidence="2" id="KW-1185">Reference proteome</keyword>
<reference evidence="1 2" key="1">
    <citation type="submission" date="2022-04" db="EMBL/GenBank/DDBJ databases">
        <title>Chromosome-level reference genomes for two strains of Caenorhabditis briggsae: an improved platform for comparative genomics.</title>
        <authorList>
            <person name="Stevens L."/>
            <person name="Andersen E."/>
        </authorList>
    </citation>
    <scope>NUCLEOTIDE SEQUENCE [LARGE SCALE GENOMIC DNA]</scope>
    <source>
        <strain evidence="1">VX34</strain>
        <tissue evidence="1">Whole-organism</tissue>
    </source>
</reference>
<protein>
    <submittedName>
        <fullName evidence="1">Uncharacterized protein</fullName>
    </submittedName>
</protein>
<name>A0AAE9FAT5_CAEBR</name>
<organism evidence="1 2">
    <name type="scientific">Caenorhabditis briggsae</name>
    <dbReference type="NCBI Taxonomy" id="6238"/>
    <lineage>
        <taxon>Eukaryota</taxon>
        <taxon>Metazoa</taxon>
        <taxon>Ecdysozoa</taxon>
        <taxon>Nematoda</taxon>
        <taxon>Chromadorea</taxon>
        <taxon>Rhabditida</taxon>
        <taxon>Rhabditina</taxon>
        <taxon>Rhabditomorpha</taxon>
        <taxon>Rhabditoidea</taxon>
        <taxon>Rhabditidae</taxon>
        <taxon>Peloderinae</taxon>
        <taxon>Caenorhabditis</taxon>
    </lineage>
</organism>
<proteinExistence type="predicted"/>
<dbReference type="AlphaFoldDB" id="A0AAE9FAT5"/>
<dbReference type="Proteomes" id="UP000829354">
    <property type="component" value="Chromosome X"/>
</dbReference>
<accession>A0AAE9FAT5</accession>
<sequence>MKPNWKPQLTRWLSESDLTKACSYDVSVETMRRNSLEEVSQNMQSRLDAETTSILENGKVLDENSLKKKTFLMNMFRTAVLKVMTEPAGDDFEGEFSFFFSLKSLKFQLNLHIFANCVVIRDSDTMQR</sequence>
<dbReference type="EMBL" id="CP092625">
    <property type="protein sequence ID" value="UMM39447.1"/>
    <property type="molecule type" value="Genomic_DNA"/>
</dbReference>
<evidence type="ECO:0000313" key="1">
    <source>
        <dbReference type="EMBL" id="UMM39447.1"/>
    </source>
</evidence>
<evidence type="ECO:0000313" key="2">
    <source>
        <dbReference type="Proteomes" id="UP000829354"/>
    </source>
</evidence>